<protein>
    <recommendedName>
        <fullName evidence="4">Peptidase A2 domain-containing protein</fullName>
    </recommendedName>
</protein>
<dbReference type="SUPFAM" id="SSF50630">
    <property type="entry name" value="Acid proteases"/>
    <property type="match status" value="1"/>
</dbReference>
<reference evidence="2" key="1">
    <citation type="journal article" date="2022" name="bioRxiv">
        <title>Genomics of Preaxostyla Flagellates Illuminates Evolutionary Transitions and the Path Towards Mitochondrial Loss.</title>
        <authorList>
            <person name="Novak L.V.F."/>
            <person name="Treitli S.C."/>
            <person name="Pyrih J."/>
            <person name="Halakuc P."/>
            <person name="Pipaliya S.V."/>
            <person name="Vacek V."/>
            <person name="Brzon O."/>
            <person name="Soukal P."/>
            <person name="Eme L."/>
            <person name="Dacks J.B."/>
            <person name="Karnkowska A."/>
            <person name="Elias M."/>
            <person name="Hampl V."/>
        </authorList>
    </citation>
    <scope>NUCLEOTIDE SEQUENCE</scope>
    <source>
        <strain evidence="2">RCP-MX</strain>
    </source>
</reference>
<organism evidence="2 3">
    <name type="scientific">Paratrimastix pyriformis</name>
    <dbReference type="NCBI Taxonomy" id="342808"/>
    <lineage>
        <taxon>Eukaryota</taxon>
        <taxon>Metamonada</taxon>
        <taxon>Preaxostyla</taxon>
        <taxon>Paratrimastigidae</taxon>
        <taxon>Paratrimastix</taxon>
    </lineage>
</organism>
<dbReference type="CDD" id="cd00303">
    <property type="entry name" value="retropepsin_like"/>
    <property type="match status" value="1"/>
</dbReference>
<dbReference type="InterPro" id="IPR021109">
    <property type="entry name" value="Peptidase_aspartic_dom_sf"/>
</dbReference>
<accession>A0ABQ8UBW9</accession>
<keyword evidence="3" id="KW-1185">Reference proteome</keyword>
<evidence type="ECO:0008006" key="4">
    <source>
        <dbReference type="Google" id="ProtNLM"/>
    </source>
</evidence>
<dbReference type="PANTHER" id="PTHR48125">
    <property type="entry name" value="LP07818P1"/>
    <property type="match status" value="1"/>
</dbReference>
<evidence type="ECO:0000313" key="3">
    <source>
        <dbReference type="Proteomes" id="UP001141327"/>
    </source>
</evidence>
<feature type="compositionally biased region" description="Polar residues" evidence="1">
    <location>
        <begin position="354"/>
        <end position="364"/>
    </location>
</feature>
<dbReference type="EMBL" id="JAPMOS010000109">
    <property type="protein sequence ID" value="KAJ4455386.1"/>
    <property type="molecule type" value="Genomic_DNA"/>
</dbReference>
<dbReference type="Gene3D" id="2.40.70.10">
    <property type="entry name" value="Acid Proteases"/>
    <property type="match status" value="1"/>
</dbReference>
<dbReference type="Proteomes" id="UP001141327">
    <property type="component" value="Unassembled WGS sequence"/>
</dbReference>
<comment type="caution">
    <text evidence="2">The sequence shown here is derived from an EMBL/GenBank/DDBJ whole genome shotgun (WGS) entry which is preliminary data.</text>
</comment>
<feature type="region of interest" description="Disordered" evidence="1">
    <location>
        <begin position="103"/>
        <end position="155"/>
    </location>
</feature>
<feature type="region of interest" description="Disordered" evidence="1">
    <location>
        <begin position="446"/>
        <end position="474"/>
    </location>
</feature>
<sequence length="848" mass="90252">MGALTRANLPRPSLSALGGAWGFTRTDLSHIVCWAGIATSSTPRDLTAQHLRSLLFSRLLDSIKQKSPHSGTFFSASSWHQATLLPAPNALMCLRGTGEARNERVSFPSSEPPPCTCARTHIKGRNSLADSQRQGENGRQPPAAKGKNSRQPPSTVKTGQILLFHLMRRLRLPGNRYTMSRQKFATILLPSKIRSMKPEAFVSPLPSLPRLRNILNFEECVRFEDTISQTIGSIDGLPVDLRQLISLIRFTTSLDRNQFFSELVFWHRLFFSPPPTSEQIAFSLEEHIWKFLRFVDGLKFPAEAAAKLFLKSFRGFFGDMVKDEFLVGCAASPSSDDDSSSSSSEDEKPAPLASATSVPATSGSDPAGTSAGVAKTPAEQAAQELAALDQETELHRAVERVRDLAQRLDEAAALHLSRGVTTAPRPVFGHSFGHGHHRERAFAGRVPFQPPTPSPPATASVPPHPTSRGSVERSRLRDQGLCTWCHSPGHVISDCIILRTTGPRAPLGTSTTSAPTFGGGRYPRRSRNPAHLRLLQACPPPAGVPPTPVGPVTSVVPAGTPAPSASVVATTPCSGAATTAVTFPSFGKLDPQLTTTVVVNGVSAPALLDTGAMISVISPAFAHDLALPVVEDGPVRSVLLADGSRTSVQRFSPVTLRLSPECKPQQAVLYHLGRDPLILVGLSELRGHGLVLGDTPTITPLNIPVDDDDNDLGDDDYGGEAIVGRLVLAGPLGALDSDGQPDLAALALAAPRIATLATPPSGVSESPPVRIAPAPDQPYLGKAAPTLLVVRRDVLTEPEAQQVTDLLGEYAHLFGGLTSSPAVMEPFRVQLLPGASPSVALTRDGTQI</sequence>
<evidence type="ECO:0000313" key="2">
    <source>
        <dbReference type="EMBL" id="KAJ4455386.1"/>
    </source>
</evidence>
<feature type="compositionally biased region" description="Polar residues" evidence="1">
    <location>
        <begin position="128"/>
        <end position="137"/>
    </location>
</feature>
<gene>
    <name evidence="2" type="ORF">PAPYR_9669</name>
</gene>
<feature type="region of interest" description="Disordered" evidence="1">
    <location>
        <begin position="333"/>
        <end position="381"/>
    </location>
</feature>
<dbReference type="PANTHER" id="PTHR48125:SF10">
    <property type="entry name" value="OS12G0136300 PROTEIN"/>
    <property type="match status" value="1"/>
</dbReference>
<dbReference type="Pfam" id="PF13650">
    <property type="entry name" value="Asp_protease_2"/>
    <property type="match status" value="1"/>
</dbReference>
<evidence type="ECO:0000256" key="1">
    <source>
        <dbReference type="SAM" id="MobiDB-lite"/>
    </source>
</evidence>
<name>A0ABQ8UBW9_9EUKA</name>
<proteinExistence type="predicted"/>